<name>A0A1Q3CNR9_CEPFO</name>
<dbReference type="AlphaFoldDB" id="A0A1Q3CNR9"/>
<feature type="compositionally biased region" description="Polar residues" evidence="9">
    <location>
        <begin position="119"/>
        <end position="137"/>
    </location>
</feature>
<feature type="chain" id="PRO_5010326363" evidence="10">
    <location>
        <begin position="21"/>
        <end position="182"/>
    </location>
</feature>
<dbReference type="GO" id="GO:0005886">
    <property type="term" value="C:plasma membrane"/>
    <property type="evidence" value="ECO:0007669"/>
    <property type="project" value="UniProtKB-SubCell"/>
</dbReference>
<dbReference type="InParanoid" id="A0A1Q3CNR9"/>
<comment type="similarity">
    <text evidence="2">Belongs to the plant LTP family.</text>
</comment>
<sequence>IATTSLLLLFLISHPPNALSQDPITPGPTITDCAARLLPLTPCAPFVQGSVQSPAQMCCDNLKQLYSQQPLCLCLLLNDTTLGSLPINTTLALHLPLVCNLQVDTSACSGVPVPPPASAGSQVSLGTKTNSSGENSNATVGVASPVVQVTPRPTFMGFGFGRSAAVKPKKEGPLAVVGAVAA</sequence>
<dbReference type="PANTHER" id="PTHR33044">
    <property type="entry name" value="BIFUNCTIONAL INHIBITOR/LIPID-TRANSFER PROTEIN/SEED STORAGE 2S ALBUMIN SUPERFAMILY PROTEIN-RELATED"/>
    <property type="match status" value="1"/>
</dbReference>
<evidence type="ECO:0000259" key="11">
    <source>
        <dbReference type="Pfam" id="PF14368"/>
    </source>
</evidence>
<dbReference type="EMBL" id="BDDD01002496">
    <property type="protein sequence ID" value="GAV81805.1"/>
    <property type="molecule type" value="Genomic_DNA"/>
</dbReference>
<keyword evidence="5 10" id="KW-0732">Signal</keyword>
<dbReference type="Pfam" id="PF14368">
    <property type="entry name" value="LTP_2"/>
    <property type="match status" value="1"/>
</dbReference>
<feature type="signal peptide" evidence="10">
    <location>
        <begin position="1"/>
        <end position="20"/>
    </location>
</feature>
<dbReference type="InterPro" id="IPR043325">
    <property type="entry name" value="LTSS"/>
</dbReference>
<evidence type="ECO:0000256" key="6">
    <source>
        <dbReference type="ARBA" id="ARBA00023157"/>
    </source>
</evidence>
<gene>
    <name evidence="12" type="ORF">CFOL_v3_25258</name>
</gene>
<comment type="caution">
    <text evidence="12">The sequence shown here is derived from an EMBL/GenBank/DDBJ whole genome shotgun (WGS) entry which is preliminary data.</text>
</comment>
<comment type="subcellular location">
    <subcellularLocation>
        <location evidence="1">Cell membrane</location>
        <topology evidence="1">Lipid-anchor</topology>
        <topology evidence="1">GPI-anchor</topology>
    </subcellularLocation>
</comment>
<organism evidence="12 13">
    <name type="scientific">Cephalotus follicularis</name>
    <name type="common">Albany pitcher plant</name>
    <dbReference type="NCBI Taxonomy" id="3775"/>
    <lineage>
        <taxon>Eukaryota</taxon>
        <taxon>Viridiplantae</taxon>
        <taxon>Streptophyta</taxon>
        <taxon>Embryophyta</taxon>
        <taxon>Tracheophyta</taxon>
        <taxon>Spermatophyta</taxon>
        <taxon>Magnoliopsida</taxon>
        <taxon>eudicotyledons</taxon>
        <taxon>Gunneridae</taxon>
        <taxon>Pentapetalae</taxon>
        <taxon>rosids</taxon>
        <taxon>fabids</taxon>
        <taxon>Oxalidales</taxon>
        <taxon>Cephalotaceae</taxon>
        <taxon>Cephalotus</taxon>
    </lineage>
</organism>
<feature type="domain" description="Bifunctional inhibitor/plant lipid transfer protein/seed storage helical" evidence="11">
    <location>
        <begin position="27"/>
        <end position="108"/>
    </location>
</feature>
<keyword evidence="3" id="KW-1003">Cell membrane</keyword>
<dbReference type="SUPFAM" id="SSF47699">
    <property type="entry name" value="Bifunctional inhibitor/lipid-transfer protein/seed storage 2S albumin"/>
    <property type="match status" value="1"/>
</dbReference>
<keyword evidence="4" id="KW-0472">Membrane</keyword>
<feature type="region of interest" description="Disordered" evidence="9">
    <location>
        <begin position="116"/>
        <end position="137"/>
    </location>
</feature>
<evidence type="ECO:0000256" key="8">
    <source>
        <dbReference type="ARBA" id="ARBA00023288"/>
    </source>
</evidence>
<dbReference type="FunCoup" id="A0A1Q3CNR9">
    <property type="interactions" value="3"/>
</dbReference>
<keyword evidence="8" id="KW-0449">Lipoprotein</keyword>
<evidence type="ECO:0000256" key="4">
    <source>
        <dbReference type="ARBA" id="ARBA00022622"/>
    </source>
</evidence>
<dbReference type="InterPro" id="IPR036312">
    <property type="entry name" value="Bifun_inhib/LTP/seed_sf"/>
</dbReference>
<dbReference type="STRING" id="3775.A0A1Q3CNR9"/>
<keyword evidence="6" id="KW-1015">Disulfide bond</keyword>
<evidence type="ECO:0000256" key="1">
    <source>
        <dbReference type="ARBA" id="ARBA00004609"/>
    </source>
</evidence>
<dbReference type="CDD" id="cd00010">
    <property type="entry name" value="AAI_LTSS"/>
    <property type="match status" value="1"/>
</dbReference>
<protein>
    <submittedName>
        <fullName evidence="12">LTP_2 domain-containing protein</fullName>
    </submittedName>
</protein>
<dbReference type="OrthoDB" id="664243at2759"/>
<evidence type="ECO:0000313" key="13">
    <source>
        <dbReference type="Proteomes" id="UP000187406"/>
    </source>
</evidence>
<accession>A0A1Q3CNR9</accession>
<evidence type="ECO:0000256" key="3">
    <source>
        <dbReference type="ARBA" id="ARBA00022475"/>
    </source>
</evidence>
<evidence type="ECO:0000256" key="5">
    <source>
        <dbReference type="ARBA" id="ARBA00022729"/>
    </source>
</evidence>
<proteinExistence type="inferred from homology"/>
<feature type="non-terminal residue" evidence="12">
    <location>
        <position position="1"/>
    </location>
</feature>
<reference evidence="13" key="1">
    <citation type="submission" date="2016-04" db="EMBL/GenBank/DDBJ databases">
        <title>Cephalotus genome sequencing.</title>
        <authorList>
            <person name="Fukushima K."/>
            <person name="Hasebe M."/>
            <person name="Fang X."/>
        </authorList>
    </citation>
    <scope>NUCLEOTIDE SEQUENCE [LARGE SCALE GENOMIC DNA]</scope>
    <source>
        <strain evidence="13">cv. St1</strain>
    </source>
</reference>
<evidence type="ECO:0000256" key="9">
    <source>
        <dbReference type="SAM" id="MobiDB-lite"/>
    </source>
</evidence>
<evidence type="ECO:0000256" key="2">
    <source>
        <dbReference type="ARBA" id="ARBA00009748"/>
    </source>
</evidence>
<feature type="non-terminal residue" evidence="12">
    <location>
        <position position="182"/>
    </location>
</feature>
<evidence type="ECO:0000313" key="12">
    <source>
        <dbReference type="EMBL" id="GAV81805.1"/>
    </source>
</evidence>
<evidence type="ECO:0000256" key="7">
    <source>
        <dbReference type="ARBA" id="ARBA00023180"/>
    </source>
</evidence>
<dbReference type="InterPro" id="IPR016140">
    <property type="entry name" value="Bifunc_inhib/LTP/seed_store"/>
</dbReference>
<keyword evidence="13" id="KW-1185">Reference proteome</keyword>
<dbReference type="GO" id="GO:0098552">
    <property type="term" value="C:side of membrane"/>
    <property type="evidence" value="ECO:0007669"/>
    <property type="project" value="UniProtKB-KW"/>
</dbReference>
<keyword evidence="7" id="KW-0325">Glycoprotein</keyword>
<keyword evidence="4" id="KW-0336">GPI-anchor</keyword>
<evidence type="ECO:0000256" key="10">
    <source>
        <dbReference type="SAM" id="SignalP"/>
    </source>
</evidence>
<dbReference type="Gene3D" id="1.10.110.10">
    <property type="entry name" value="Plant lipid-transfer and hydrophobic proteins"/>
    <property type="match status" value="1"/>
</dbReference>
<dbReference type="Proteomes" id="UP000187406">
    <property type="component" value="Unassembled WGS sequence"/>
</dbReference>